<proteinExistence type="predicted"/>
<organism evidence="1 2">
    <name type="scientific">Streptomyces fructofermentans</name>
    <dbReference type="NCBI Taxonomy" id="152141"/>
    <lineage>
        <taxon>Bacteria</taxon>
        <taxon>Bacillati</taxon>
        <taxon>Actinomycetota</taxon>
        <taxon>Actinomycetes</taxon>
        <taxon>Kitasatosporales</taxon>
        <taxon>Streptomycetaceae</taxon>
        <taxon>Streptomyces</taxon>
    </lineage>
</organism>
<accession>A0A918KP46</accession>
<gene>
    <name evidence="1" type="ORF">GCM10010515_43330</name>
</gene>
<reference evidence="1" key="2">
    <citation type="submission" date="2020-09" db="EMBL/GenBank/DDBJ databases">
        <authorList>
            <person name="Sun Q."/>
            <person name="Ohkuma M."/>
        </authorList>
    </citation>
    <scope>NUCLEOTIDE SEQUENCE</scope>
    <source>
        <strain evidence="1">JCM 4956</strain>
    </source>
</reference>
<evidence type="ECO:0000313" key="1">
    <source>
        <dbReference type="EMBL" id="GGX71135.1"/>
    </source>
</evidence>
<name>A0A918KP46_9ACTN</name>
<dbReference type="AlphaFoldDB" id="A0A918KP46"/>
<protein>
    <submittedName>
        <fullName evidence="1">Uncharacterized protein</fullName>
    </submittedName>
</protein>
<dbReference type="EMBL" id="BMWD01000015">
    <property type="protein sequence ID" value="GGX71135.1"/>
    <property type="molecule type" value="Genomic_DNA"/>
</dbReference>
<comment type="caution">
    <text evidence="1">The sequence shown here is derived from an EMBL/GenBank/DDBJ whole genome shotgun (WGS) entry which is preliminary data.</text>
</comment>
<dbReference type="Proteomes" id="UP000645555">
    <property type="component" value="Unassembled WGS sequence"/>
</dbReference>
<dbReference type="RefSeq" id="WP_190037203.1">
    <property type="nucleotide sequence ID" value="NZ_BMWD01000015.1"/>
</dbReference>
<sequence length="374" mass="39574">MSGTPGTKPPGAGTSLFEHALRLHGATPDAALPRNGEPYPDDAYRRGRPAAEHPCHRDRIGAEVAAVLDEHFADPGTDPGVLFGRFQDIHVPIHPNPRMAGAAARGGDRAREAGRRLVVHGTDRDDVAVGLALLAEVCTEDDIPLLRTIGLLSCSFGALAAHALERLPGGAGPLLWLADRVAGWGRVYVVESLCRLADAHPDVRPWLLRTAVDGDFLNGCFAGTVAETVDLRRALAGTAADPGIVDHAGELLHVLTGCQGMGITLADLPHAEDVLAAYLGHLGRLGPSPRRYRAVAHLALGLGEGGDVGSIGPARRWWTFRDGCRALLDREEWCATAREALAAGDEDMARLAERSAGDLCSRAFGDARPSPRHG</sequence>
<keyword evidence="2" id="KW-1185">Reference proteome</keyword>
<reference evidence="1" key="1">
    <citation type="journal article" date="2014" name="Int. J. Syst. Evol. Microbiol.">
        <title>Complete genome sequence of Corynebacterium casei LMG S-19264T (=DSM 44701T), isolated from a smear-ripened cheese.</title>
        <authorList>
            <consortium name="US DOE Joint Genome Institute (JGI-PGF)"/>
            <person name="Walter F."/>
            <person name="Albersmeier A."/>
            <person name="Kalinowski J."/>
            <person name="Ruckert C."/>
        </authorList>
    </citation>
    <scope>NUCLEOTIDE SEQUENCE</scope>
    <source>
        <strain evidence="1">JCM 4956</strain>
    </source>
</reference>
<evidence type="ECO:0000313" key="2">
    <source>
        <dbReference type="Proteomes" id="UP000645555"/>
    </source>
</evidence>